<gene>
    <name evidence="11" type="ORF">PACLA_8A044810</name>
</gene>
<keyword evidence="5" id="KW-0863">Zinc-finger</keyword>
<keyword evidence="7" id="KW-0805">Transcription regulation</keyword>
<evidence type="ECO:0000256" key="5">
    <source>
        <dbReference type="ARBA" id="ARBA00022771"/>
    </source>
</evidence>
<dbReference type="CDD" id="cd15530">
    <property type="entry name" value="PHD2_d4"/>
    <property type="match status" value="1"/>
</dbReference>
<keyword evidence="6" id="KW-0862">Zinc</keyword>
<keyword evidence="4" id="KW-0677">Repeat</keyword>
<evidence type="ECO:0000256" key="7">
    <source>
        <dbReference type="ARBA" id="ARBA00023015"/>
    </source>
</evidence>
<comment type="caution">
    <text evidence="11">The sequence shown here is derived from an EMBL/GenBank/DDBJ whole genome shotgun (WGS) entry which is preliminary data.</text>
</comment>
<evidence type="ECO:0000256" key="9">
    <source>
        <dbReference type="ARBA" id="ARBA00023242"/>
    </source>
</evidence>
<evidence type="ECO:0000256" key="8">
    <source>
        <dbReference type="ARBA" id="ARBA00023163"/>
    </source>
</evidence>
<dbReference type="InterPro" id="IPR013083">
    <property type="entry name" value="Znf_RING/FYVE/PHD"/>
</dbReference>
<dbReference type="GO" id="GO:0008270">
    <property type="term" value="F:zinc ion binding"/>
    <property type="evidence" value="ECO:0007669"/>
    <property type="project" value="UniProtKB-KW"/>
</dbReference>
<dbReference type="CDD" id="cd15619">
    <property type="entry name" value="PHD1_d4"/>
    <property type="match status" value="1"/>
</dbReference>
<name>A0A6S7G427_PARCT</name>
<dbReference type="PROSITE" id="PS50016">
    <property type="entry name" value="ZF_PHD_2"/>
    <property type="match status" value="2"/>
</dbReference>
<dbReference type="InterPro" id="IPR025750">
    <property type="entry name" value="DPF1-3_N"/>
</dbReference>
<evidence type="ECO:0000256" key="6">
    <source>
        <dbReference type="ARBA" id="ARBA00022833"/>
    </source>
</evidence>
<protein>
    <submittedName>
        <fullName evidence="11">Zinc finger ubi-d4 isoform X3</fullName>
    </submittedName>
</protein>
<dbReference type="PROSITE" id="PS50157">
    <property type="entry name" value="ZINC_FINGER_C2H2_2"/>
    <property type="match status" value="1"/>
</dbReference>
<sequence>MAAKVGVSSSRYKDALEQTSAYNARLGFERKQRSPFLDSQTGVAQVSCHLWKSKLSRRAPAYPYQICSYPGRRWKRKPRERVVEQESEPVVEESPQVTMASTSGIAVSQPVVPTVEASVSNVEENTESAEVEAIKESEEESEEESDPDDDQNALKAGRFGRPSKKGLNTLGIPNYKVDPSTLKIKNYTKEELAKMTYEERQKPYICEICGKRYKNGPGLKYHYTHYNHDQDDSSSDTTEVNPPGSALPGSPMVESNPQPSVTTTTVAVTKESQLGIVNPNDYCDFCLGDATKNKKTLMSEELLSCADCGRCGHPSCLQFTEKLTAKVKQYRWQCIECKSCTFCGTSDNDDQLLFCDDCDRGYHMYCLDPPMDTPPEGSWICKLCEQNEMVSS</sequence>
<evidence type="ECO:0000256" key="3">
    <source>
        <dbReference type="ARBA" id="ARBA00022723"/>
    </source>
</evidence>
<keyword evidence="12" id="KW-1185">Reference proteome</keyword>
<organism evidence="11 12">
    <name type="scientific">Paramuricea clavata</name>
    <name type="common">Red gorgonian</name>
    <name type="synonym">Violescent sea-whip</name>
    <dbReference type="NCBI Taxonomy" id="317549"/>
    <lineage>
        <taxon>Eukaryota</taxon>
        <taxon>Metazoa</taxon>
        <taxon>Cnidaria</taxon>
        <taxon>Anthozoa</taxon>
        <taxon>Octocorallia</taxon>
        <taxon>Malacalcyonacea</taxon>
        <taxon>Plexauridae</taxon>
        <taxon>Paramuricea</taxon>
    </lineage>
</organism>
<dbReference type="OrthoDB" id="1903104at2759"/>
<dbReference type="PROSITE" id="PS00028">
    <property type="entry name" value="ZINC_FINGER_C2H2_1"/>
    <property type="match status" value="1"/>
</dbReference>
<dbReference type="PANTHER" id="PTHR45888:SF5">
    <property type="entry name" value="D4, ISOFORM A"/>
    <property type="match status" value="1"/>
</dbReference>
<proteinExistence type="inferred from homology"/>
<feature type="region of interest" description="Disordered" evidence="10">
    <location>
        <begin position="75"/>
        <end position="97"/>
    </location>
</feature>
<dbReference type="InterPro" id="IPR019787">
    <property type="entry name" value="Znf_PHD-finger"/>
</dbReference>
<dbReference type="InterPro" id="IPR011011">
    <property type="entry name" value="Znf_FYVE_PHD"/>
</dbReference>
<evidence type="ECO:0000256" key="4">
    <source>
        <dbReference type="ARBA" id="ARBA00022737"/>
    </source>
</evidence>
<evidence type="ECO:0000256" key="2">
    <source>
        <dbReference type="ARBA" id="ARBA00010539"/>
    </source>
</evidence>
<dbReference type="PANTHER" id="PTHR45888">
    <property type="entry name" value="HL01030P-RELATED"/>
    <property type="match status" value="1"/>
</dbReference>
<dbReference type="Gene3D" id="3.30.40.10">
    <property type="entry name" value="Zinc/RING finger domain, C3HC4 (zinc finger)"/>
    <property type="match status" value="1"/>
</dbReference>
<feature type="region of interest" description="Disordered" evidence="10">
    <location>
        <begin position="224"/>
        <end position="262"/>
    </location>
</feature>
<dbReference type="FunFam" id="3.30.40.10:FF:000005">
    <property type="entry name" value="zinc finger protein isoform X1"/>
    <property type="match status" value="1"/>
</dbReference>
<evidence type="ECO:0000256" key="10">
    <source>
        <dbReference type="SAM" id="MobiDB-lite"/>
    </source>
</evidence>
<dbReference type="InterPro" id="IPR036236">
    <property type="entry name" value="Znf_C2H2_sf"/>
</dbReference>
<keyword evidence="3" id="KW-0479">Metal-binding</keyword>
<feature type="compositionally biased region" description="Acidic residues" evidence="10">
    <location>
        <begin position="137"/>
        <end position="151"/>
    </location>
</feature>
<feature type="region of interest" description="Disordered" evidence="10">
    <location>
        <begin position="119"/>
        <end position="171"/>
    </location>
</feature>
<dbReference type="InterPro" id="IPR001965">
    <property type="entry name" value="Znf_PHD"/>
</dbReference>
<keyword evidence="8" id="KW-0804">Transcription</keyword>
<dbReference type="GO" id="GO:0005634">
    <property type="term" value="C:nucleus"/>
    <property type="evidence" value="ECO:0007669"/>
    <property type="project" value="UniProtKB-SubCell"/>
</dbReference>
<feature type="compositionally biased region" description="Polar residues" evidence="10">
    <location>
        <begin position="253"/>
        <end position="262"/>
    </location>
</feature>
<accession>A0A6S7G427</accession>
<comment type="subcellular location">
    <subcellularLocation>
        <location evidence="1">Nucleus</location>
    </subcellularLocation>
</comment>
<dbReference type="SMART" id="SM00249">
    <property type="entry name" value="PHD"/>
    <property type="match status" value="2"/>
</dbReference>
<dbReference type="SUPFAM" id="SSF57903">
    <property type="entry name" value="FYVE/PHD zinc finger"/>
    <property type="match status" value="1"/>
</dbReference>
<dbReference type="Pfam" id="PF14051">
    <property type="entry name" value="DPF1-3_N"/>
    <property type="match status" value="1"/>
</dbReference>
<dbReference type="Pfam" id="PF00628">
    <property type="entry name" value="PHD"/>
    <property type="match status" value="2"/>
</dbReference>
<evidence type="ECO:0000313" key="11">
    <source>
        <dbReference type="EMBL" id="CAB3980560.1"/>
    </source>
</evidence>
<evidence type="ECO:0000256" key="1">
    <source>
        <dbReference type="ARBA" id="ARBA00004123"/>
    </source>
</evidence>
<evidence type="ECO:0000313" key="12">
    <source>
        <dbReference type="Proteomes" id="UP001152795"/>
    </source>
</evidence>
<dbReference type="EMBL" id="CACRXK020000302">
    <property type="protein sequence ID" value="CAB3980560.1"/>
    <property type="molecule type" value="Genomic_DNA"/>
</dbReference>
<dbReference type="Proteomes" id="UP001152795">
    <property type="component" value="Unassembled WGS sequence"/>
</dbReference>
<dbReference type="InterPro" id="IPR013087">
    <property type="entry name" value="Znf_C2H2_type"/>
</dbReference>
<reference evidence="11" key="1">
    <citation type="submission" date="2020-04" db="EMBL/GenBank/DDBJ databases">
        <authorList>
            <person name="Alioto T."/>
            <person name="Alioto T."/>
            <person name="Gomez Garrido J."/>
        </authorList>
    </citation>
    <scope>NUCLEOTIDE SEQUENCE</scope>
    <source>
        <strain evidence="11">A484AB</strain>
    </source>
</reference>
<comment type="similarity">
    <text evidence="2">Belongs to the requiem/DPF family.</text>
</comment>
<dbReference type="SUPFAM" id="SSF57667">
    <property type="entry name" value="beta-beta-alpha zinc fingers"/>
    <property type="match status" value="1"/>
</dbReference>
<dbReference type="AlphaFoldDB" id="A0A6S7G427"/>
<keyword evidence="9" id="KW-0539">Nucleus</keyword>